<gene>
    <name evidence="2" type="ORF">C449_10341</name>
</gene>
<comment type="caution">
    <text evidence="2">The sequence shown here is derived from an EMBL/GenBank/DDBJ whole genome shotgun (WGS) entry which is preliminary data.</text>
</comment>
<feature type="transmembrane region" description="Helical" evidence="1">
    <location>
        <begin position="43"/>
        <end position="68"/>
    </location>
</feature>
<dbReference type="EMBL" id="AOMD01000023">
    <property type="protein sequence ID" value="EMA44473.1"/>
    <property type="molecule type" value="Genomic_DNA"/>
</dbReference>
<name>M0MGK0_9EURY</name>
<evidence type="ECO:0000313" key="3">
    <source>
        <dbReference type="Proteomes" id="UP000011669"/>
    </source>
</evidence>
<sequence>MADTGSTNVDDRASDESDDAFTLVDESPTDAAGDLVGIFKDGVIGAIAGAAGTVMLSAVLFVALNLGWFDSNAFGGLAALIGLGSDNLVGYVIFFGGGMTTWPLLFVSVQEYLPGPTLAFRGVSFATITWTGFVGAFYTGQSGLALAGYVVCSLVAHWAYGFTLGSVFAYFLERVDTRIGGRPRVA</sequence>
<keyword evidence="3" id="KW-1185">Reference proteome</keyword>
<feature type="transmembrane region" description="Helical" evidence="1">
    <location>
        <begin position="146"/>
        <end position="172"/>
    </location>
</feature>
<organism evidence="2 3">
    <name type="scientific">Halococcus saccharolyticus DSM 5350</name>
    <dbReference type="NCBI Taxonomy" id="1227455"/>
    <lineage>
        <taxon>Archaea</taxon>
        <taxon>Methanobacteriati</taxon>
        <taxon>Methanobacteriota</taxon>
        <taxon>Stenosarchaea group</taxon>
        <taxon>Halobacteria</taxon>
        <taxon>Halobacteriales</taxon>
        <taxon>Halococcaceae</taxon>
        <taxon>Halococcus</taxon>
    </lineage>
</organism>
<dbReference type="Pfam" id="PF20587">
    <property type="entry name" value="DUF6789"/>
    <property type="match status" value="1"/>
</dbReference>
<dbReference type="InParanoid" id="M0MGK0"/>
<keyword evidence="1" id="KW-0812">Transmembrane</keyword>
<protein>
    <submittedName>
        <fullName evidence="2">Uncharacterized protein</fullName>
    </submittedName>
</protein>
<evidence type="ECO:0000256" key="1">
    <source>
        <dbReference type="SAM" id="Phobius"/>
    </source>
</evidence>
<evidence type="ECO:0000313" key="2">
    <source>
        <dbReference type="EMBL" id="EMA44473.1"/>
    </source>
</evidence>
<dbReference type="AlphaFoldDB" id="M0MGK0"/>
<feature type="transmembrane region" description="Helical" evidence="1">
    <location>
        <begin position="118"/>
        <end position="140"/>
    </location>
</feature>
<accession>M0MGK0</accession>
<keyword evidence="1" id="KW-0472">Membrane</keyword>
<dbReference type="STRING" id="1227455.C449_10341"/>
<dbReference type="InterPro" id="IPR046739">
    <property type="entry name" value="DUF6789"/>
</dbReference>
<dbReference type="OrthoDB" id="342717at2157"/>
<keyword evidence="1" id="KW-1133">Transmembrane helix</keyword>
<dbReference type="PATRIC" id="fig|1227455.4.peg.2119"/>
<dbReference type="RefSeq" id="WP_006077924.1">
    <property type="nucleotide sequence ID" value="NZ_AOMD01000023.1"/>
</dbReference>
<reference evidence="2 3" key="1">
    <citation type="journal article" date="2014" name="PLoS Genet.">
        <title>Phylogenetically driven sequencing of extremely halophilic archaea reveals strategies for static and dynamic osmo-response.</title>
        <authorList>
            <person name="Becker E.A."/>
            <person name="Seitzer P.M."/>
            <person name="Tritt A."/>
            <person name="Larsen D."/>
            <person name="Krusor M."/>
            <person name="Yao A.I."/>
            <person name="Wu D."/>
            <person name="Madern D."/>
            <person name="Eisen J.A."/>
            <person name="Darling A.E."/>
            <person name="Facciotti M.T."/>
        </authorList>
    </citation>
    <scope>NUCLEOTIDE SEQUENCE [LARGE SCALE GENOMIC DNA]</scope>
    <source>
        <strain evidence="2 3">DSM 5350</strain>
    </source>
</reference>
<feature type="transmembrane region" description="Helical" evidence="1">
    <location>
        <begin position="88"/>
        <end position="106"/>
    </location>
</feature>
<proteinExistence type="predicted"/>
<dbReference type="Proteomes" id="UP000011669">
    <property type="component" value="Unassembled WGS sequence"/>
</dbReference>